<keyword evidence="3" id="KW-1185">Reference proteome</keyword>
<evidence type="ECO:0000313" key="2">
    <source>
        <dbReference type="EMBL" id="GGZ97125.1"/>
    </source>
</evidence>
<dbReference type="InterPro" id="IPR029068">
    <property type="entry name" value="Glyas_Bleomycin-R_OHBP_Dase"/>
</dbReference>
<dbReference type="Pfam" id="PF00903">
    <property type="entry name" value="Glyoxalase"/>
    <property type="match status" value="1"/>
</dbReference>
<dbReference type="SUPFAM" id="SSF54593">
    <property type="entry name" value="Glyoxalase/Bleomycin resistance protein/Dihydroxybiphenyl dioxygenase"/>
    <property type="match status" value="1"/>
</dbReference>
<dbReference type="Gene3D" id="3.10.180.10">
    <property type="entry name" value="2,3-Dihydroxybiphenyl 1,2-Dioxygenase, domain 1"/>
    <property type="match status" value="1"/>
</dbReference>
<comment type="caution">
    <text evidence="2">The sequence shown here is derived from an EMBL/GenBank/DDBJ whole genome shotgun (WGS) entry which is preliminary data.</text>
</comment>
<dbReference type="InterPro" id="IPR004360">
    <property type="entry name" value="Glyas_Fos-R_dOase_dom"/>
</dbReference>
<dbReference type="RefSeq" id="WP_189398120.1">
    <property type="nucleotide sequence ID" value="NZ_BMXA01000001.1"/>
</dbReference>
<protein>
    <submittedName>
        <fullName evidence="2">Glyoxalase</fullName>
    </submittedName>
</protein>
<reference evidence="2" key="2">
    <citation type="submission" date="2020-09" db="EMBL/GenBank/DDBJ databases">
        <authorList>
            <person name="Sun Q."/>
            <person name="Kim S."/>
        </authorList>
    </citation>
    <scope>NUCLEOTIDE SEQUENCE</scope>
    <source>
        <strain evidence="2">KCTC 12711</strain>
    </source>
</reference>
<dbReference type="Proteomes" id="UP000614811">
    <property type="component" value="Unassembled WGS sequence"/>
</dbReference>
<gene>
    <name evidence="2" type="ORF">GCM10008090_01750</name>
</gene>
<reference evidence="2" key="1">
    <citation type="journal article" date="2014" name="Int. J. Syst. Evol. Microbiol.">
        <title>Complete genome sequence of Corynebacterium casei LMG S-19264T (=DSM 44701T), isolated from a smear-ripened cheese.</title>
        <authorList>
            <consortium name="US DOE Joint Genome Institute (JGI-PGF)"/>
            <person name="Walter F."/>
            <person name="Albersmeier A."/>
            <person name="Kalinowski J."/>
            <person name="Ruckert C."/>
        </authorList>
    </citation>
    <scope>NUCLEOTIDE SEQUENCE</scope>
    <source>
        <strain evidence="2">KCTC 12711</strain>
    </source>
</reference>
<evidence type="ECO:0000259" key="1">
    <source>
        <dbReference type="PROSITE" id="PS51819"/>
    </source>
</evidence>
<dbReference type="CDD" id="cd06587">
    <property type="entry name" value="VOC"/>
    <property type="match status" value="1"/>
</dbReference>
<evidence type="ECO:0000313" key="3">
    <source>
        <dbReference type="Proteomes" id="UP000614811"/>
    </source>
</evidence>
<dbReference type="PROSITE" id="PS51819">
    <property type="entry name" value="VOC"/>
    <property type="match status" value="1"/>
</dbReference>
<name>A0A918VH20_9GAMM</name>
<dbReference type="AlphaFoldDB" id="A0A918VH20"/>
<organism evidence="2 3">
    <name type="scientific">Arenicella chitinivorans</name>
    <dbReference type="NCBI Taxonomy" id="1329800"/>
    <lineage>
        <taxon>Bacteria</taxon>
        <taxon>Pseudomonadati</taxon>
        <taxon>Pseudomonadota</taxon>
        <taxon>Gammaproteobacteria</taxon>
        <taxon>Arenicellales</taxon>
        <taxon>Arenicellaceae</taxon>
        <taxon>Arenicella</taxon>
    </lineage>
</organism>
<proteinExistence type="predicted"/>
<sequence length="128" mass="14667">MSVVVTRVGQITRTVSDLETSIKWYQKYLGLRCQFQFEGMAFLICDGIRIMLSRADVVQPESILYFEIRDLKSAIKALELKGVTILQMPHKIHQHGDGTQEWMAFINDPDQRPIGLIEKLHPPADDPE</sequence>
<dbReference type="EMBL" id="BMXA01000001">
    <property type="protein sequence ID" value="GGZ97125.1"/>
    <property type="molecule type" value="Genomic_DNA"/>
</dbReference>
<feature type="domain" description="VOC" evidence="1">
    <location>
        <begin position="7"/>
        <end position="119"/>
    </location>
</feature>
<dbReference type="InterPro" id="IPR037523">
    <property type="entry name" value="VOC_core"/>
</dbReference>
<accession>A0A918VH20</accession>